<comment type="caution">
    <text evidence="7">The sequence shown here is derived from an EMBL/GenBank/DDBJ whole genome shotgun (WGS) entry which is preliminary data.</text>
</comment>
<dbReference type="GO" id="GO:0022857">
    <property type="term" value="F:transmembrane transporter activity"/>
    <property type="evidence" value="ECO:0007669"/>
    <property type="project" value="InterPro"/>
</dbReference>
<keyword evidence="2 5" id="KW-0812">Transmembrane</keyword>
<organism evidence="7 8">
    <name type="scientific">Aspergillus fumigatiaffinis</name>
    <dbReference type="NCBI Taxonomy" id="340414"/>
    <lineage>
        <taxon>Eukaryota</taxon>
        <taxon>Fungi</taxon>
        <taxon>Dikarya</taxon>
        <taxon>Ascomycota</taxon>
        <taxon>Pezizomycotina</taxon>
        <taxon>Eurotiomycetes</taxon>
        <taxon>Eurotiomycetidae</taxon>
        <taxon>Eurotiales</taxon>
        <taxon>Aspergillaceae</taxon>
        <taxon>Aspergillus</taxon>
        <taxon>Aspergillus subgen. Fumigati</taxon>
    </lineage>
</organism>
<dbReference type="PANTHER" id="PTHR23501:SF43">
    <property type="entry name" value="MULTIDRUG TRANSPORTER, PUTATIVE (AFU_ORTHOLOGUE AFUA_6G03040)-RELATED"/>
    <property type="match status" value="1"/>
</dbReference>
<keyword evidence="4 5" id="KW-0472">Membrane</keyword>
<feature type="transmembrane region" description="Helical" evidence="5">
    <location>
        <begin position="201"/>
        <end position="224"/>
    </location>
</feature>
<reference evidence="7" key="2">
    <citation type="submission" date="2020-04" db="EMBL/GenBank/DDBJ databases">
        <authorList>
            <person name="Santos R.A.C."/>
            <person name="Steenwyk J.L."/>
            <person name="Rivero-Menendez O."/>
            <person name="Mead M.E."/>
            <person name="Silva L.P."/>
            <person name="Bastos R.W."/>
            <person name="Alastruey-Izquierdo A."/>
            <person name="Goldman G.H."/>
            <person name="Rokas A."/>
        </authorList>
    </citation>
    <scope>NUCLEOTIDE SEQUENCE</scope>
    <source>
        <strain evidence="7">CNM-CM6805</strain>
    </source>
</reference>
<keyword evidence="8" id="KW-1185">Reference proteome</keyword>
<dbReference type="EMBL" id="JAAAPX010000022">
    <property type="protein sequence ID" value="KAF4241133.1"/>
    <property type="molecule type" value="Genomic_DNA"/>
</dbReference>
<dbReference type="Proteomes" id="UP000653565">
    <property type="component" value="Unassembled WGS sequence"/>
</dbReference>
<evidence type="ECO:0000259" key="6">
    <source>
        <dbReference type="PROSITE" id="PS50850"/>
    </source>
</evidence>
<feature type="domain" description="Major facilitator superfamily (MFS) profile" evidence="6">
    <location>
        <begin position="48"/>
        <end position="463"/>
    </location>
</feature>
<protein>
    <recommendedName>
        <fullName evidence="6">Major facilitator superfamily (MFS) profile domain-containing protein</fullName>
    </recommendedName>
</protein>
<dbReference type="AlphaFoldDB" id="A0A8H4HDN3"/>
<evidence type="ECO:0000256" key="3">
    <source>
        <dbReference type="ARBA" id="ARBA00022989"/>
    </source>
</evidence>
<dbReference type="SUPFAM" id="SSF103473">
    <property type="entry name" value="MFS general substrate transporter"/>
    <property type="match status" value="1"/>
</dbReference>
<comment type="subcellular location">
    <subcellularLocation>
        <location evidence="1">Membrane</location>
        <topology evidence="1">Multi-pass membrane protein</topology>
    </subcellularLocation>
</comment>
<accession>A0A8H4HDN3</accession>
<feature type="transmembrane region" description="Helical" evidence="5">
    <location>
        <begin position="415"/>
        <end position="436"/>
    </location>
</feature>
<feature type="transmembrane region" description="Helical" evidence="5">
    <location>
        <begin position="321"/>
        <end position="341"/>
    </location>
</feature>
<feature type="transmembrane region" description="Helical" evidence="5">
    <location>
        <begin position="114"/>
        <end position="132"/>
    </location>
</feature>
<dbReference type="PRINTS" id="PR01036">
    <property type="entry name" value="TCRTETB"/>
</dbReference>
<dbReference type="InterPro" id="IPR020846">
    <property type="entry name" value="MFS_dom"/>
</dbReference>
<dbReference type="PROSITE" id="PS50850">
    <property type="entry name" value="MFS"/>
    <property type="match status" value="1"/>
</dbReference>
<keyword evidence="3 5" id="KW-1133">Transmembrane helix</keyword>
<feature type="transmembrane region" description="Helical" evidence="5">
    <location>
        <begin position="279"/>
        <end position="300"/>
    </location>
</feature>
<dbReference type="Gene3D" id="1.20.1720.10">
    <property type="entry name" value="Multidrug resistance protein D"/>
    <property type="match status" value="1"/>
</dbReference>
<gene>
    <name evidence="7" type="ORF">CNMCM6805_004293</name>
</gene>
<evidence type="ECO:0000313" key="7">
    <source>
        <dbReference type="EMBL" id="KAF4241133.1"/>
    </source>
</evidence>
<evidence type="ECO:0000256" key="4">
    <source>
        <dbReference type="ARBA" id="ARBA00023136"/>
    </source>
</evidence>
<feature type="transmembrane region" description="Helical" evidence="5">
    <location>
        <begin position="85"/>
        <end position="102"/>
    </location>
</feature>
<dbReference type="PANTHER" id="PTHR23501">
    <property type="entry name" value="MAJOR FACILITATOR SUPERFAMILY"/>
    <property type="match status" value="1"/>
</dbReference>
<evidence type="ECO:0000256" key="1">
    <source>
        <dbReference type="ARBA" id="ARBA00004141"/>
    </source>
</evidence>
<dbReference type="GO" id="GO:0005886">
    <property type="term" value="C:plasma membrane"/>
    <property type="evidence" value="ECO:0007669"/>
    <property type="project" value="TreeGrafter"/>
</dbReference>
<dbReference type="Pfam" id="PF07690">
    <property type="entry name" value="MFS_1"/>
    <property type="match status" value="1"/>
</dbReference>
<feature type="transmembrane region" description="Helical" evidence="5">
    <location>
        <begin position="138"/>
        <end position="159"/>
    </location>
</feature>
<dbReference type="OrthoDB" id="440553at2759"/>
<sequence>MASTKQAIKNASPTLFEMEDRWLSMSQQKPVPTKRDAGPVGINSGKGSLHSVWIALFLSTVEPTIVSTSLVSITNALNGVLIKDWVVTTYLLTYTGFLTMFAKFSDIFGRKTMLILALTIFSLSSLLCGISTSIVELIIFRAFQGTGASGIYSVVMVIAPDMVPPEKYGKYMWIVSTVSIVASILGPVLGGITNTHSSGRWVFLFNVPGGLVALVLTIWCLPTSETSSRLTLRERLRTKLSKAKFARVDICGMFLLLASSVLLVFALEGGSRYPWDSGAIAVPLLVAIVAAVALAGWGIFLEKSGSVQEPVFPLSILKDRLLTAMFLTAFFVGFPFVAIVVNAPQRAQAVSGLSPLKAGLALLPLRCYHCVATIAARIPVCNRFVWALDQQFENPTLLPRPRGTEIPPSQYGFEVIMGIKFGLGLTTILAFACAVVKERHMAAMMGAITQIRVLGGTISLAIW</sequence>
<feature type="transmembrane region" description="Helical" evidence="5">
    <location>
        <begin position="171"/>
        <end position="189"/>
    </location>
</feature>
<reference evidence="7" key="1">
    <citation type="journal article" date="2020" name="bioRxiv">
        <title>Genomic and phenotypic heterogeneity of clinical isolates of the human pathogens Aspergillus fumigatus, Aspergillus lentulus and Aspergillus fumigatiaffinis.</title>
        <authorList>
            <person name="dos Santos R.A.C."/>
            <person name="Steenwyk J.L."/>
            <person name="Rivero-Menendez O."/>
            <person name="Mead M.E."/>
            <person name="Silva L.P."/>
            <person name="Bastos R.W."/>
            <person name="Alastruey-Izquierdo A."/>
            <person name="Goldman G.H."/>
            <person name="Rokas A."/>
        </authorList>
    </citation>
    <scope>NUCLEOTIDE SEQUENCE</scope>
    <source>
        <strain evidence="7">CNM-CM6805</strain>
    </source>
</reference>
<proteinExistence type="predicted"/>
<evidence type="ECO:0000313" key="8">
    <source>
        <dbReference type="Proteomes" id="UP000653565"/>
    </source>
</evidence>
<evidence type="ECO:0000256" key="5">
    <source>
        <dbReference type="SAM" id="Phobius"/>
    </source>
</evidence>
<dbReference type="InterPro" id="IPR036259">
    <property type="entry name" value="MFS_trans_sf"/>
</dbReference>
<name>A0A8H4HDN3_9EURO</name>
<evidence type="ECO:0000256" key="2">
    <source>
        <dbReference type="ARBA" id="ARBA00022692"/>
    </source>
</evidence>
<feature type="transmembrane region" description="Helical" evidence="5">
    <location>
        <begin position="245"/>
        <end position="267"/>
    </location>
</feature>
<dbReference type="InterPro" id="IPR011701">
    <property type="entry name" value="MFS"/>
</dbReference>